<dbReference type="HOGENOM" id="CLU_2761449_0_0_1"/>
<evidence type="ECO:0000313" key="2">
    <source>
        <dbReference type="Proteomes" id="UP000032180"/>
    </source>
</evidence>
<organism evidence="1 2">
    <name type="scientific">Leersia perrieri</name>
    <dbReference type="NCBI Taxonomy" id="77586"/>
    <lineage>
        <taxon>Eukaryota</taxon>
        <taxon>Viridiplantae</taxon>
        <taxon>Streptophyta</taxon>
        <taxon>Embryophyta</taxon>
        <taxon>Tracheophyta</taxon>
        <taxon>Spermatophyta</taxon>
        <taxon>Magnoliopsida</taxon>
        <taxon>Liliopsida</taxon>
        <taxon>Poales</taxon>
        <taxon>Poaceae</taxon>
        <taxon>BOP clade</taxon>
        <taxon>Oryzoideae</taxon>
        <taxon>Oryzeae</taxon>
        <taxon>Oryzinae</taxon>
        <taxon>Leersia</taxon>
    </lineage>
</organism>
<dbReference type="Gramene" id="LPERR06G09480.1">
    <property type="protein sequence ID" value="LPERR06G09480.1"/>
    <property type="gene ID" value="LPERR06G09480"/>
</dbReference>
<dbReference type="Proteomes" id="UP000032180">
    <property type="component" value="Chromosome 6"/>
</dbReference>
<dbReference type="EnsemblPlants" id="LPERR06G09480.1">
    <property type="protein sequence ID" value="LPERR06G09480.1"/>
    <property type="gene ID" value="LPERR06G09480"/>
</dbReference>
<reference evidence="1 2" key="1">
    <citation type="submission" date="2012-08" db="EMBL/GenBank/DDBJ databases">
        <title>Oryza genome evolution.</title>
        <authorList>
            <person name="Wing R.A."/>
        </authorList>
    </citation>
    <scope>NUCLEOTIDE SEQUENCE</scope>
</reference>
<reference evidence="2" key="2">
    <citation type="submission" date="2013-12" db="EMBL/GenBank/DDBJ databases">
        <authorList>
            <person name="Yu Y."/>
            <person name="Lee S."/>
            <person name="de Baynast K."/>
            <person name="Wissotski M."/>
            <person name="Liu L."/>
            <person name="Talag J."/>
            <person name="Goicoechea J."/>
            <person name="Angelova A."/>
            <person name="Jetty R."/>
            <person name="Kudrna D."/>
            <person name="Golser W."/>
            <person name="Rivera L."/>
            <person name="Zhang J."/>
            <person name="Wing R."/>
        </authorList>
    </citation>
    <scope>NUCLEOTIDE SEQUENCE</scope>
</reference>
<protein>
    <submittedName>
        <fullName evidence="1">Uncharacterized protein</fullName>
    </submittedName>
</protein>
<keyword evidence="2" id="KW-1185">Reference proteome</keyword>
<proteinExistence type="predicted"/>
<name>A0A0D9WP89_9ORYZ</name>
<sequence length="70" mass="8511">MMRVIGRFTTNYALSMDKRTLWNLIADIVLFIHRNVCNSLGEFFDPTTTYDREEQYRSLHEWEKPRPRTE</sequence>
<dbReference type="AlphaFoldDB" id="A0A0D9WP89"/>
<reference evidence="1" key="3">
    <citation type="submission" date="2015-04" db="UniProtKB">
        <authorList>
            <consortium name="EnsemblPlants"/>
        </authorList>
    </citation>
    <scope>IDENTIFICATION</scope>
</reference>
<accession>A0A0D9WP89</accession>
<evidence type="ECO:0000313" key="1">
    <source>
        <dbReference type="EnsemblPlants" id="LPERR06G09480.1"/>
    </source>
</evidence>